<proteinExistence type="predicted"/>
<evidence type="ECO:0000313" key="3">
    <source>
        <dbReference type="Proteomes" id="UP000002171"/>
    </source>
</evidence>
<dbReference type="Proteomes" id="UP000002171">
    <property type="component" value="Unassembled WGS sequence"/>
</dbReference>
<keyword evidence="3" id="KW-1185">Reference proteome</keyword>
<sequence length="53" mass="6324">MAKNVVDLNASRDKAEHKRKEKKFEALQKRFEKALPTEEQDPKKKLLNIFKKK</sequence>
<dbReference type="AlphaFoldDB" id="A0A7U8C652"/>
<reference evidence="2 3" key="1">
    <citation type="submission" date="2006-02" db="EMBL/GenBank/DDBJ databases">
        <authorList>
            <person name="Pinhassi J."/>
            <person name="Pedros-Alio C."/>
            <person name="Ferriera S."/>
            <person name="Johnson J."/>
            <person name="Kravitz S."/>
            <person name="Halpern A."/>
            <person name="Remington K."/>
            <person name="Beeson K."/>
            <person name="Tran B."/>
            <person name="Rogers Y.-H."/>
            <person name="Friedman R."/>
            <person name="Venter J.C."/>
        </authorList>
    </citation>
    <scope>NUCLEOTIDE SEQUENCE [LARGE SCALE GENOMIC DNA]</scope>
    <source>
        <strain evidence="2 3">MED92</strain>
    </source>
</reference>
<evidence type="ECO:0000313" key="2">
    <source>
        <dbReference type="EMBL" id="EAR60604.1"/>
    </source>
</evidence>
<dbReference type="EMBL" id="AAOW01000015">
    <property type="protein sequence ID" value="EAR60604.1"/>
    <property type="molecule type" value="Genomic_DNA"/>
</dbReference>
<dbReference type="RefSeq" id="WP_007019543.1">
    <property type="nucleotide sequence ID" value="NZ_CH724125.1"/>
</dbReference>
<evidence type="ECO:0008006" key="4">
    <source>
        <dbReference type="Google" id="ProtNLM"/>
    </source>
</evidence>
<feature type="region of interest" description="Disordered" evidence="1">
    <location>
        <begin position="1"/>
        <end position="22"/>
    </location>
</feature>
<organism evidence="2 3">
    <name type="scientific">Neptuniibacter caesariensis</name>
    <dbReference type="NCBI Taxonomy" id="207954"/>
    <lineage>
        <taxon>Bacteria</taxon>
        <taxon>Pseudomonadati</taxon>
        <taxon>Pseudomonadota</taxon>
        <taxon>Gammaproteobacteria</taxon>
        <taxon>Oceanospirillales</taxon>
        <taxon>Oceanospirillaceae</taxon>
        <taxon>Neptuniibacter</taxon>
    </lineage>
</organism>
<gene>
    <name evidence="2" type="ORF">MED92_09376</name>
</gene>
<feature type="compositionally biased region" description="Basic and acidic residues" evidence="1">
    <location>
        <begin position="10"/>
        <end position="22"/>
    </location>
</feature>
<comment type="caution">
    <text evidence="2">The sequence shown here is derived from an EMBL/GenBank/DDBJ whole genome shotgun (WGS) entry which is preliminary data.</text>
</comment>
<accession>A0A7U8C652</accession>
<protein>
    <recommendedName>
        <fullName evidence="4">tRNA (Uracil-5-)-methyltransferase</fullName>
    </recommendedName>
</protein>
<name>A0A7U8C652_NEPCE</name>
<evidence type="ECO:0000256" key="1">
    <source>
        <dbReference type="SAM" id="MobiDB-lite"/>
    </source>
</evidence>